<dbReference type="SUPFAM" id="SSF53822">
    <property type="entry name" value="Periplasmic binding protein-like I"/>
    <property type="match status" value="1"/>
</dbReference>
<dbReference type="GO" id="GO:0015276">
    <property type="term" value="F:ligand-gated monoatomic ion channel activity"/>
    <property type="evidence" value="ECO:0007669"/>
    <property type="project" value="InterPro"/>
</dbReference>
<dbReference type="PIRSF" id="PIRSF037090">
    <property type="entry name" value="Iontro_Glu-like_rcpt_pln"/>
    <property type="match status" value="1"/>
</dbReference>
<keyword evidence="4 14" id="KW-0812">Transmembrane</keyword>
<dbReference type="AlphaFoldDB" id="A0A8X7WA35"/>
<keyword evidence="12 13" id="KW-0407">Ion channel</keyword>
<evidence type="ECO:0000256" key="5">
    <source>
        <dbReference type="ARBA" id="ARBA00022729"/>
    </source>
</evidence>
<evidence type="ECO:0000256" key="3">
    <source>
        <dbReference type="ARBA" id="ARBA00022448"/>
    </source>
</evidence>
<feature type="transmembrane region" description="Helical" evidence="14">
    <location>
        <begin position="592"/>
        <end position="610"/>
    </location>
</feature>
<evidence type="ECO:0000256" key="12">
    <source>
        <dbReference type="ARBA" id="ARBA00023303"/>
    </source>
</evidence>
<dbReference type="InterPro" id="IPR001320">
    <property type="entry name" value="Iontro_rcpt_C"/>
</dbReference>
<dbReference type="Gene3D" id="1.10.287.70">
    <property type="match status" value="1"/>
</dbReference>
<evidence type="ECO:0000256" key="1">
    <source>
        <dbReference type="ARBA" id="ARBA00004141"/>
    </source>
</evidence>
<reference evidence="17 18" key="1">
    <citation type="submission" date="2020-02" db="EMBL/GenBank/DDBJ databases">
        <authorList>
            <person name="Ma Q."/>
            <person name="Huang Y."/>
            <person name="Song X."/>
            <person name="Pei D."/>
        </authorList>
    </citation>
    <scope>NUCLEOTIDE SEQUENCE [LARGE SCALE GENOMIC DNA]</scope>
    <source>
        <strain evidence="17">Sxm20200214</strain>
        <tissue evidence="17">Leaf</tissue>
    </source>
</reference>
<evidence type="ECO:0000256" key="14">
    <source>
        <dbReference type="SAM" id="Phobius"/>
    </source>
</evidence>
<evidence type="ECO:0000259" key="16">
    <source>
        <dbReference type="SMART" id="SM00079"/>
    </source>
</evidence>
<comment type="similarity">
    <text evidence="2 13">Belongs to the glutamate-gated ion channel (TC 1.A.10.1) family.</text>
</comment>
<organism evidence="17 18">
    <name type="scientific">Brassica carinata</name>
    <name type="common">Ethiopian mustard</name>
    <name type="synonym">Abyssinian cabbage</name>
    <dbReference type="NCBI Taxonomy" id="52824"/>
    <lineage>
        <taxon>Eukaryota</taxon>
        <taxon>Viridiplantae</taxon>
        <taxon>Streptophyta</taxon>
        <taxon>Embryophyta</taxon>
        <taxon>Tracheophyta</taxon>
        <taxon>Spermatophyta</taxon>
        <taxon>Magnoliopsida</taxon>
        <taxon>eudicotyledons</taxon>
        <taxon>Gunneridae</taxon>
        <taxon>Pentapetalae</taxon>
        <taxon>rosids</taxon>
        <taxon>malvids</taxon>
        <taxon>Brassicales</taxon>
        <taxon>Brassicaceae</taxon>
        <taxon>Brassiceae</taxon>
        <taxon>Brassica</taxon>
    </lineage>
</organism>
<dbReference type="Pfam" id="PF00060">
    <property type="entry name" value="Lig_chan"/>
    <property type="match status" value="1"/>
</dbReference>
<dbReference type="InterPro" id="IPR017103">
    <property type="entry name" value="Iontropic_Glu_rcpt_pln"/>
</dbReference>
<sequence length="829" mass="93434">MENLISVIIFTLLFPTIICDPSDRVFEEVSVGLVVDLGSVEGKIIKTSFTLALADFYRKNSGYRTRVSVLDRDSRGHPLVAFAAATNLLRKAKVEVIVGAQSLPEAKLLAAISKKAKRVVISTLVPNSLSLNKYDHFIQLTHDRTSEAKGIASLIHEFSWKSVVVLYEDVYEWTEGLQVLTESFEDREIHIARFDSFSQSLGEKHIMNQLREVKDSGSTVFVVHMSEMLFSRLFQYSEKIGMMEEGYAWILTTRSMTHFEGGAIRSMQGVIGFRSYTPISKEVENFTSRVKQLMSDDDDDTYIKRFSSIGVSVRAHDIACILATVVEKISRLRGRATRNGGLNLTKHDDNSASSYASDLLKTITHSRWFKGLSGDIQINENRFLSETFELVNIVGFKERRIGEWSSGSFSKRRRITWPGGSGKNKITRNRVLAEKSEKKLLRVLVSASNRVPNLVSARHDPETGFLTVSGFCVEVFRTCVAPFKYDLEFIPYNGSYDNLAYLLSSQKHKYDAAVGDITITSNRSLYVDFSMPFTDIGIGALTLVKKKKQGMWTFFDPLETSLWLASGAFFILTGVVVWLVERPVNSEFQGSWRRQLGTMLWFGFSTIVFAHREKLQRFSSRFLVIIWIFVVLILTSSYNANLTSTTTISRIQLDPHAGFGPPIIKNVKHKSIYAVEAYAQALRDGTLSYVVEEIPYLNILLVQNPDIFAMVARDATTNGFGFMFQKGSALVPKVSREIVKLRSLGTLKDMEKRWFQKLDSVSSHSDADVDDDVSSRFTIHELGGLFIIAGAAHALVLTMHLFQMRQEILHALWESGLVAKLQSFTSFSR</sequence>
<dbReference type="InterPro" id="IPR001828">
    <property type="entry name" value="ANF_lig-bd_rcpt"/>
</dbReference>
<comment type="function">
    <text evidence="13">Glutamate-gated receptor that probably acts as non-selective cation channel.</text>
</comment>
<dbReference type="Gene3D" id="3.40.50.2300">
    <property type="match status" value="2"/>
</dbReference>
<dbReference type="PANTHER" id="PTHR18966">
    <property type="entry name" value="IONOTROPIC GLUTAMATE RECEPTOR"/>
    <property type="match status" value="1"/>
</dbReference>
<feature type="domain" description="Ionotropic glutamate receptor C-terminal" evidence="16">
    <location>
        <begin position="442"/>
        <end position="757"/>
    </location>
</feature>
<evidence type="ECO:0000256" key="2">
    <source>
        <dbReference type="ARBA" id="ARBA00008685"/>
    </source>
</evidence>
<keyword evidence="6 14" id="KW-1133">Transmembrane helix</keyword>
<evidence type="ECO:0000313" key="18">
    <source>
        <dbReference type="Proteomes" id="UP000886595"/>
    </source>
</evidence>
<evidence type="ECO:0000256" key="6">
    <source>
        <dbReference type="ARBA" id="ARBA00022989"/>
    </source>
</evidence>
<feature type="transmembrane region" description="Helical" evidence="14">
    <location>
        <begin position="782"/>
        <end position="802"/>
    </location>
</feature>
<dbReference type="SUPFAM" id="SSF53850">
    <property type="entry name" value="Periplasmic binding protein-like II"/>
    <property type="match status" value="1"/>
</dbReference>
<accession>A0A8X7WA35</accession>
<dbReference type="SMART" id="SM00079">
    <property type="entry name" value="PBPe"/>
    <property type="match status" value="1"/>
</dbReference>
<proteinExistence type="inferred from homology"/>
<keyword evidence="8 13" id="KW-0472">Membrane</keyword>
<evidence type="ECO:0000313" key="17">
    <source>
        <dbReference type="EMBL" id="KAG2325125.1"/>
    </source>
</evidence>
<comment type="subcellular location">
    <subcellularLocation>
        <location evidence="1">Membrane</location>
        <topology evidence="1">Multi-pass membrane protein</topology>
    </subcellularLocation>
</comment>
<name>A0A8X7WA35_BRACI</name>
<keyword evidence="9 13" id="KW-0675">Receptor</keyword>
<dbReference type="OrthoDB" id="5984008at2759"/>
<keyword evidence="3 13" id="KW-0813">Transport</keyword>
<keyword evidence="11 13" id="KW-1071">Ligand-gated ion channel</keyword>
<feature type="transmembrane region" description="Helical" evidence="14">
    <location>
        <begin position="622"/>
        <end position="640"/>
    </location>
</feature>
<protein>
    <recommendedName>
        <fullName evidence="13">Glutamate receptor</fullName>
    </recommendedName>
</protein>
<feature type="transmembrane region" description="Helical" evidence="14">
    <location>
        <begin position="560"/>
        <end position="580"/>
    </location>
</feature>
<dbReference type="EMBL" id="JAAMPC010000002">
    <property type="protein sequence ID" value="KAG2325125.1"/>
    <property type="molecule type" value="Genomic_DNA"/>
</dbReference>
<evidence type="ECO:0000256" key="10">
    <source>
        <dbReference type="ARBA" id="ARBA00023180"/>
    </source>
</evidence>
<keyword evidence="18" id="KW-1185">Reference proteome</keyword>
<evidence type="ECO:0000256" key="4">
    <source>
        <dbReference type="ARBA" id="ARBA00022692"/>
    </source>
</evidence>
<dbReference type="Proteomes" id="UP000886595">
    <property type="component" value="Unassembled WGS sequence"/>
</dbReference>
<feature type="signal peptide" evidence="15">
    <location>
        <begin position="1"/>
        <end position="19"/>
    </location>
</feature>
<dbReference type="InterPro" id="IPR015683">
    <property type="entry name" value="Ionotropic_Glu_rcpt"/>
</dbReference>
<evidence type="ECO:0000256" key="9">
    <source>
        <dbReference type="ARBA" id="ARBA00023170"/>
    </source>
</evidence>
<gene>
    <name evidence="17" type="ORF">Bca52824_007853</name>
</gene>
<dbReference type="Gene3D" id="3.40.190.10">
    <property type="entry name" value="Periplasmic binding protein-like II"/>
    <property type="match status" value="1"/>
</dbReference>
<dbReference type="InterPro" id="IPR028082">
    <property type="entry name" value="Peripla_BP_I"/>
</dbReference>
<dbReference type="Pfam" id="PF01094">
    <property type="entry name" value="ANF_receptor"/>
    <property type="match status" value="1"/>
</dbReference>
<evidence type="ECO:0000256" key="13">
    <source>
        <dbReference type="PIRNR" id="PIRNR037090"/>
    </source>
</evidence>
<keyword evidence="5 15" id="KW-0732">Signal</keyword>
<keyword evidence="7 13" id="KW-0406">Ion transport</keyword>
<feature type="chain" id="PRO_5036470255" description="Glutamate receptor" evidence="15">
    <location>
        <begin position="20"/>
        <end position="829"/>
    </location>
</feature>
<evidence type="ECO:0000256" key="8">
    <source>
        <dbReference type="ARBA" id="ARBA00023136"/>
    </source>
</evidence>
<dbReference type="GO" id="GO:0016020">
    <property type="term" value="C:membrane"/>
    <property type="evidence" value="ECO:0007669"/>
    <property type="project" value="UniProtKB-SubCell"/>
</dbReference>
<evidence type="ECO:0000256" key="15">
    <source>
        <dbReference type="SAM" id="SignalP"/>
    </source>
</evidence>
<keyword evidence="10" id="KW-0325">Glycoprotein</keyword>
<evidence type="ECO:0000256" key="11">
    <source>
        <dbReference type="ARBA" id="ARBA00023286"/>
    </source>
</evidence>
<comment type="caution">
    <text evidence="17">The sequence shown here is derived from an EMBL/GenBank/DDBJ whole genome shotgun (WGS) entry which is preliminary data.</text>
</comment>
<evidence type="ECO:0000256" key="7">
    <source>
        <dbReference type="ARBA" id="ARBA00023065"/>
    </source>
</evidence>